<dbReference type="Gene3D" id="2.20.25.10">
    <property type="match status" value="1"/>
</dbReference>
<feature type="domain" description="TFIIB-type" evidence="1">
    <location>
        <begin position="77"/>
        <end position="108"/>
    </location>
</feature>
<organism evidence="2">
    <name type="scientific">marine sediment metagenome</name>
    <dbReference type="NCBI Taxonomy" id="412755"/>
    <lineage>
        <taxon>unclassified sequences</taxon>
        <taxon>metagenomes</taxon>
        <taxon>ecological metagenomes</taxon>
    </lineage>
</organism>
<evidence type="ECO:0000259" key="1">
    <source>
        <dbReference type="PROSITE" id="PS51134"/>
    </source>
</evidence>
<proteinExistence type="predicted"/>
<sequence length="115" mass="12820">MTDSDTKSCTHQFVKINGKWYLRNNRYGDVNERCHDCGIANGFPNYHHPGCDMERCPVCEGQLISCDCDQDGVFAKEENPCPKCGGLIFLPNETHGTLFCRDCGTIVSEKAAVNK</sequence>
<evidence type="ECO:0000313" key="2">
    <source>
        <dbReference type="EMBL" id="KKL52391.1"/>
    </source>
</evidence>
<gene>
    <name evidence="2" type="ORF">LCGC14_2285930</name>
</gene>
<name>A0A0F9DF51_9ZZZZ</name>
<dbReference type="InterPro" id="IPR013137">
    <property type="entry name" value="Znf_TFIIB"/>
</dbReference>
<dbReference type="PROSITE" id="PS51134">
    <property type="entry name" value="ZF_TFIIB"/>
    <property type="match status" value="1"/>
</dbReference>
<reference evidence="2" key="1">
    <citation type="journal article" date="2015" name="Nature">
        <title>Complex archaea that bridge the gap between prokaryotes and eukaryotes.</title>
        <authorList>
            <person name="Spang A."/>
            <person name="Saw J.H."/>
            <person name="Jorgensen S.L."/>
            <person name="Zaremba-Niedzwiedzka K."/>
            <person name="Martijn J."/>
            <person name="Lind A.E."/>
            <person name="van Eijk R."/>
            <person name="Schleper C."/>
            <person name="Guy L."/>
            <person name="Ettema T.J."/>
        </authorList>
    </citation>
    <scope>NUCLEOTIDE SEQUENCE</scope>
</reference>
<dbReference type="AlphaFoldDB" id="A0A0F9DF51"/>
<protein>
    <recommendedName>
        <fullName evidence="1">TFIIB-type domain-containing protein</fullName>
    </recommendedName>
</protein>
<dbReference type="EMBL" id="LAZR01031910">
    <property type="protein sequence ID" value="KKL52391.1"/>
    <property type="molecule type" value="Genomic_DNA"/>
</dbReference>
<dbReference type="SUPFAM" id="SSF57783">
    <property type="entry name" value="Zinc beta-ribbon"/>
    <property type="match status" value="1"/>
</dbReference>
<accession>A0A0F9DF51</accession>
<comment type="caution">
    <text evidence="2">The sequence shown here is derived from an EMBL/GenBank/DDBJ whole genome shotgun (WGS) entry which is preliminary data.</text>
</comment>